<dbReference type="GO" id="GO:0016020">
    <property type="term" value="C:membrane"/>
    <property type="evidence" value="ECO:0007669"/>
    <property type="project" value="UniProtKB-SubCell"/>
</dbReference>
<accession>A0A0C2DMY8</accession>
<feature type="transmembrane region" description="Helical" evidence="7">
    <location>
        <begin position="146"/>
        <end position="169"/>
    </location>
</feature>
<reference evidence="8 9" key="1">
    <citation type="submission" date="2013-12" db="EMBL/GenBank/DDBJ databases">
        <title>Draft genome of the parsitic nematode Ancylostoma duodenale.</title>
        <authorList>
            <person name="Mitreva M."/>
        </authorList>
    </citation>
    <scope>NUCLEOTIDE SEQUENCE [LARGE SCALE GENOMIC DNA]</scope>
    <source>
        <strain evidence="8 9">Zhejiang</strain>
    </source>
</reference>
<dbReference type="Gene3D" id="1.20.1250.20">
    <property type="entry name" value="MFS general substrate transporter like domains"/>
    <property type="match status" value="1"/>
</dbReference>
<dbReference type="AlphaFoldDB" id="A0A0C2DMY8"/>
<keyword evidence="2" id="KW-0813">Transport</keyword>
<keyword evidence="5 7" id="KW-0472">Membrane</keyword>
<feature type="transmembrane region" description="Helical" evidence="7">
    <location>
        <begin position="234"/>
        <end position="254"/>
    </location>
</feature>
<dbReference type="Proteomes" id="UP000054047">
    <property type="component" value="Unassembled WGS sequence"/>
</dbReference>
<dbReference type="OrthoDB" id="6770063at2759"/>
<sequence length="343" mass="38327">MNDKEAGMLQTVFIVFFMVFAPICGYLGDRYNRKMIMIVGLAIWITAVTLSTFIGREVCVILVFFKRVLILVYIFSGLGFIGGSTIALWTGSWQWGVRFTPFIGAIFFVLIIFGLEEPKRGQVEHAELEPSTMLEDLKYFLTVRTYLLTTLGFTFVVFCTGSASWWTPLMMTYAYGIQHDIDVVPRDEVAHISVVFGVITCCAGIVGIIAGSTIAQAWREGNWCFRPSHRADPFVCAAGSFFAAPFFFTALVVASHSLNVAWIFMFLAVTSMCFNWAINMDILMYVIVPNRRASATAIQTLVGHLFGDASSPYIVGFISDSIRGLLLFCSRFLSAGRIFYLRV</sequence>
<evidence type="ECO:0000313" key="8">
    <source>
        <dbReference type="EMBL" id="KIH64002.1"/>
    </source>
</evidence>
<dbReference type="PANTHER" id="PTHR23505">
    <property type="entry name" value="SPINSTER"/>
    <property type="match status" value="1"/>
</dbReference>
<comment type="similarity">
    <text evidence="6">Belongs to the major facilitator superfamily. Spinster (TC 2.A.1.49) family.</text>
</comment>
<feature type="transmembrane region" description="Helical" evidence="7">
    <location>
        <begin position="68"/>
        <end position="89"/>
    </location>
</feature>
<dbReference type="CDD" id="cd17328">
    <property type="entry name" value="MFS_spinster_like"/>
    <property type="match status" value="1"/>
</dbReference>
<feature type="transmembrane region" description="Helical" evidence="7">
    <location>
        <begin position="34"/>
        <end position="56"/>
    </location>
</feature>
<feature type="transmembrane region" description="Helical" evidence="7">
    <location>
        <begin position="7"/>
        <end position="28"/>
    </location>
</feature>
<dbReference type="InterPro" id="IPR044770">
    <property type="entry name" value="MFS_spinster-like"/>
</dbReference>
<dbReference type="InterPro" id="IPR011701">
    <property type="entry name" value="MFS"/>
</dbReference>
<evidence type="ECO:0000256" key="7">
    <source>
        <dbReference type="SAM" id="Phobius"/>
    </source>
</evidence>
<proteinExistence type="inferred from homology"/>
<evidence type="ECO:0008006" key="10">
    <source>
        <dbReference type="Google" id="ProtNLM"/>
    </source>
</evidence>
<feature type="transmembrane region" description="Helical" evidence="7">
    <location>
        <begin position="95"/>
        <end position="115"/>
    </location>
</feature>
<gene>
    <name evidence="8" type="ORF">ANCDUO_05691</name>
</gene>
<protein>
    <recommendedName>
        <fullName evidence="10">Transporter, major facilitator family protein</fullName>
    </recommendedName>
</protein>
<keyword evidence="4 7" id="KW-1133">Transmembrane helix</keyword>
<dbReference type="Pfam" id="PF07690">
    <property type="entry name" value="MFS_1"/>
    <property type="match status" value="1"/>
</dbReference>
<keyword evidence="3 7" id="KW-0812">Transmembrane</keyword>
<dbReference type="SUPFAM" id="SSF103473">
    <property type="entry name" value="MFS general substrate transporter"/>
    <property type="match status" value="1"/>
</dbReference>
<keyword evidence="9" id="KW-1185">Reference proteome</keyword>
<dbReference type="PANTHER" id="PTHR23505:SF79">
    <property type="entry name" value="PROTEIN SPINSTER"/>
    <property type="match status" value="1"/>
</dbReference>
<evidence type="ECO:0000256" key="5">
    <source>
        <dbReference type="ARBA" id="ARBA00023136"/>
    </source>
</evidence>
<dbReference type="InterPro" id="IPR036259">
    <property type="entry name" value="MFS_trans_sf"/>
</dbReference>
<dbReference type="GO" id="GO:0022857">
    <property type="term" value="F:transmembrane transporter activity"/>
    <property type="evidence" value="ECO:0007669"/>
    <property type="project" value="InterPro"/>
</dbReference>
<dbReference type="EMBL" id="KN728306">
    <property type="protein sequence ID" value="KIH64002.1"/>
    <property type="molecule type" value="Genomic_DNA"/>
</dbReference>
<evidence type="ECO:0000256" key="4">
    <source>
        <dbReference type="ARBA" id="ARBA00022989"/>
    </source>
</evidence>
<organism evidence="8 9">
    <name type="scientific">Ancylostoma duodenale</name>
    <dbReference type="NCBI Taxonomy" id="51022"/>
    <lineage>
        <taxon>Eukaryota</taxon>
        <taxon>Metazoa</taxon>
        <taxon>Ecdysozoa</taxon>
        <taxon>Nematoda</taxon>
        <taxon>Chromadorea</taxon>
        <taxon>Rhabditida</taxon>
        <taxon>Rhabditina</taxon>
        <taxon>Rhabditomorpha</taxon>
        <taxon>Strongyloidea</taxon>
        <taxon>Ancylostomatidae</taxon>
        <taxon>Ancylostomatinae</taxon>
        <taxon>Ancylostoma</taxon>
    </lineage>
</organism>
<name>A0A0C2DMY8_9BILA</name>
<evidence type="ECO:0000256" key="2">
    <source>
        <dbReference type="ARBA" id="ARBA00022448"/>
    </source>
</evidence>
<evidence type="ECO:0000256" key="1">
    <source>
        <dbReference type="ARBA" id="ARBA00004141"/>
    </source>
</evidence>
<evidence type="ECO:0000313" key="9">
    <source>
        <dbReference type="Proteomes" id="UP000054047"/>
    </source>
</evidence>
<evidence type="ECO:0000256" key="6">
    <source>
        <dbReference type="ARBA" id="ARBA00024338"/>
    </source>
</evidence>
<comment type="subcellular location">
    <subcellularLocation>
        <location evidence="1">Membrane</location>
        <topology evidence="1">Multi-pass membrane protein</topology>
    </subcellularLocation>
</comment>
<evidence type="ECO:0000256" key="3">
    <source>
        <dbReference type="ARBA" id="ARBA00022692"/>
    </source>
</evidence>
<feature type="transmembrane region" description="Helical" evidence="7">
    <location>
        <begin position="189"/>
        <end position="214"/>
    </location>
</feature>
<feature type="transmembrane region" description="Helical" evidence="7">
    <location>
        <begin position="260"/>
        <end position="278"/>
    </location>
</feature>